<gene>
    <name evidence="2" type="ORF">SCLCIDRAFT_1178393</name>
</gene>
<name>A0A0C3DNE3_9AGAM</name>
<dbReference type="Pfam" id="PF04114">
    <property type="entry name" value="Gaa1"/>
    <property type="match status" value="1"/>
</dbReference>
<dbReference type="InParanoid" id="A0A0C3DNE3"/>
<dbReference type="AlphaFoldDB" id="A0A0C3DNE3"/>
<dbReference type="HOGENOM" id="CLU_007442_0_0_1"/>
<accession>A0A0C3DNE3</accession>
<feature type="transmembrane region" description="Helical" evidence="1">
    <location>
        <begin position="501"/>
        <end position="519"/>
    </location>
</feature>
<dbReference type="InterPro" id="IPR007246">
    <property type="entry name" value="Gaa1"/>
</dbReference>
<feature type="transmembrane region" description="Helical" evidence="1">
    <location>
        <begin position="584"/>
        <end position="603"/>
    </location>
</feature>
<dbReference type="PANTHER" id="PTHR13304:SF0">
    <property type="entry name" value="GLYCOSYLPHOSPHATIDYLINOSITOL ANCHOR ATTACHMENT 1 PROTEIN"/>
    <property type="match status" value="1"/>
</dbReference>
<evidence type="ECO:0000313" key="2">
    <source>
        <dbReference type="EMBL" id="KIM62155.1"/>
    </source>
</evidence>
<dbReference type="STRING" id="1036808.A0A0C3DNE3"/>
<feature type="transmembrane region" description="Helical" evidence="1">
    <location>
        <begin position="468"/>
        <end position="489"/>
    </location>
</feature>
<keyword evidence="1" id="KW-1133">Transmembrane helix</keyword>
<proteinExistence type="predicted"/>
<reference evidence="2 3" key="1">
    <citation type="submission" date="2014-04" db="EMBL/GenBank/DDBJ databases">
        <authorList>
            <consortium name="DOE Joint Genome Institute"/>
            <person name="Kuo A."/>
            <person name="Kohler A."/>
            <person name="Nagy L.G."/>
            <person name="Floudas D."/>
            <person name="Copeland A."/>
            <person name="Barry K.W."/>
            <person name="Cichocki N."/>
            <person name="Veneault-Fourrey C."/>
            <person name="LaButti K."/>
            <person name="Lindquist E.A."/>
            <person name="Lipzen A."/>
            <person name="Lundell T."/>
            <person name="Morin E."/>
            <person name="Murat C."/>
            <person name="Sun H."/>
            <person name="Tunlid A."/>
            <person name="Henrissat B."/>
            <person name="Grigoriev I.V."/>
            <person name="Hibbett D.S."/>
            <person name="Martin F."/>
            <person name="Nordberg H.P."/>
            <person name="Cantor M.N."/>
            <person name="Hua S.X."/>
        </authorList>
    </citation>
    <scope>NUCLEOTIDE SEQUENCE [LARGE SCALE GENOMIC DNA]</scope>
    <source>
        <strain evidence="2 3">Foug A</strain>
    </source>
</reference>
<dbReference type="EMBL" id="KN822045">
    <property type="protein sequence ID" value="KIM62155.1"/>
    <property type="molecule type" value="Genomic_DNA"/>
</dbReference>
<dbReference type="Proteomes" id="UP000053989">
    <property type="component" value="Unassembled WGS sequence"/>
</dbReference>
<dbReference type="Gene3D" id="3.40.630.10">
    <property type="entry name" value="Zn peptidases"/>
    <property type="match status" value="1"/>
</dbReference>
<reference evidence="3" key="2">
    <citation type="submission" date="2015-01" db="EMBL/GenBank/DDBJ databases">
        <title>Evolutionary Origins and Diversification of the Mycorrhizal Mutualists.</title>
        <authorList>
            <consortium name="DOE Joint Genome Institute"/>
            <consortium name="Mycorrhizal Genomics Consortium"/>
            <person name="Kohler A."/>
            <person name="Kuo A."/>
            <person name="Nagy L.G."/>
            <person name="Floudas D."/>
            <person name="Copeland A."/>
            <person name="Barry K.W."/>
            <person name="Cichocki N."/>
            <person name="Veneault-Fourrey C."/>
            <person name="LaButti K."/>
            <person name="Lindquist E.A."/>
            <person name="Lipzen A."/>
            <person name="Lundell T."/>
            <person name="Morin E."/>
            <person name="Murat C."/>
            <person name="Riley R."/>
            <person name="Ohm R."/>
            <person name="Sun H."/>
            <person name="Tunlid A."/>
            <person name="Henrissat B."/>
            <person name="Grigoriev I.V."/>
            <person name="Hibbett D.S."/>
            <person name="Martin F."/>
        </authorList>
    </citation>
    <scope>NUCLEOTIDE SEQUENCE [LARGE SCALE GENOMIC DNA]</scope>
    <source>
        <strain evidence="3">Foug A</strain>
    </source>
</reference>
<protein>
    <recommendedName>
        <fullName evidence="4">Gaa1-domain-containing protein</fullName>
    </recommendedName>
</protein>
<dbReference type="PANTHER" id="PTHR13304">
    <property type="entry name" value="GLYCOSYLPHOSPHATIDYLINOSITOL ANCHOR ATTACHMENT 1 PROTEIN"/>
    <property type="match status" value="1"/>
</dbReference>
<dbReference type="FunCoup" id="A0A0C3DNE3">
    <property type="interactions" value="264"/>
</dbReference>
<keyword evidence="1" id="KW-0812">Transmembrane</keyword>
<sequence>MNRIRAMLKRPHAGKNVTRLRRRRNGATFVYTNLSKITTALLAAGYIWMSLIPIPLLSQGTYIDENALQPSQVNTYWTWQDVHRADLYLHSLEVLRDQNSTSEQRAQFIRDEFASLGLAAATQNYTFITSSGSVSGVNAYAVMASPRTSGSEAMVVSATWRSDIGDEPYNLRGVSIVLALAAFLKNYSLWAKDIIFVIGDGHLDGMQAWLDAYHGTIPQNLATDFLEHTSGVIWTALNIDYPGHSFSHLGVFFEGLNGRLPNQDLINSARLISHYTGGVPFIVYDHLEPHDFPDRWEATSILANAPEFIRHSPQLKDFEYRAKNIRRHVSYQARGEPSGAHGLYHRFRIDSITLYAVPAAGPHGFFALGKIIESTLRTVNNLLERLHASFFFYIFTSPGTFMKIGKFLPSAVLVGVAMMFSGLGHWVEARWVQEVEYHDEQEKDGTDNQINSREQKVQIKWRSRRRPVLSPVFTVIATHAMGLLSFYFICSPIFLENQFTASLTLFVLLSALPAISLSFPNGNSDVAPFAVLLKSFNLCLASTVISITSLLNFSLAAMLAITLGIPLMHSSSPPLHSFTKAMGLAKYVVYTLLAWGWLLFLPGEVKQAVWNWEVLGIWFAPFICIVYAPLVTQAAIVALRQSLAR</sequence>
<dbReference type="GO" id="GO:0042765">
    <property type="term" value="C:GPI-anchor transamidase complex"/>
    <property type="evidence" value="ECO:0007669"/>
    <property type="project" value="InterPro"/>
</dbReference>
<feature type="transmembrane region" description="Helical" evidence="1">
    <location>
        <begin position="615"/>
        <end position="639"/>
    </location>
</feature>
<keyword evidence="3" id="KW-1185">Reference proteome</keyword>
<feature type="transmembrane region" description="Helical" evidence="1">
    <location>
        <begin position="407"/>
        <end position="427"/>
    </location>
</feature>
<keyword evidence="1" id="KW-0472">Membrane</keyword>
<dbReference type="OrthoDB" id="445301at2759"/>
<dbReference type="GO" id="GO:0016255">
    <property type="term" value="P:attachment of GPI anchor to protein"/>
    <property type="evidence" value="ECO:0007669"/>
    <property type="project" value="TreeGrafter"/>
</dbReference>
<feature type="transmembrane region" description="Helical" evidence="1">
    <location>
        <begin position="29"/>
        <end position="49"/>
    </location>
</feature>
<evidence type="ECO:0000313" key="3">
    <source>
        <dbReference type="Proteomes" id="UP000053989"/>
    </source>
</evidence>
<evidence type="ECO:0000256" key="1">
    <source>
        <dbReference type="SAM" id="Phobius"/>
    </source>
</evidence>
<evidence type="ECO:0008006" key="4">
    <source>
        <dbReference type="Google" id="ProtNLM"/>
    </source>
</evidence>
<organism evidence="2 3">
    <name type="scientific">Scleroderma citrinum Foug A</name>
    <dbReference type="NCBI Taxonomy" id="1036808"/>
    <lineage>
        <taxon>Eukaryota</taxon>
        <taxon>Fungi</taxon>
        <taxon>Dikarya</taxon>
        <taxon>Basidiomycota</taxon>
        <taxon>Agaricomycotina</taxon>
        <taxon>Agaricomycetes</taxon>
        <taxon>Agaricomycetidae</taxon>
        <taxon>Boletales</taxon>
        <taxon>Sclerodermatineae</taxon>
        <taxon>Sclerodermataceae</taxon>
        <taxon>Scleroderma</taxon>
    </lineage>
</organism>